<dbReference type="Proteomes" id="UP000801864">
    <property type="component" value="Unassembled WGS sequence"/>
</dbReference>
<dbReference type="AlphaFoldDB" id="A0A9P4XPV4"/>
<evidence type="ECO:0000313" key="1">
    <source>
        <dbReference type="EMBL" id="KAF3076087.1"/>
    </source>
</evidence>
<reference evidence="1 2" key="1">
    <citation type="submission" date="2018-06" db="EMBL/GenBank/DDBJ databases">
        <title>Genome analysis of cellulolytic fungus Trichoderma lentiforme CFAM-422.</title>
        <authorList>
            <person name="Steindorff A.S."/>
            <person name="Formighieri E.F."/>
            <person name="Midorikawa G.E.O."/>
            <person name="Tamietti M.S."/>
            <person name="Ramos E.Z."/>
            <person name="Silva A.S."/>
            <person name="Bon E.P.S."/>
            <person name="Mendes T.D."/>
            <person name="Damaso M.C.T."/>
            <person name="Favaro L.C.L."/>
        </authorList>
    </citation>
    <scope>NUCLEOTIDE SEQUENCE [LARGE SCALE GENOMIC DNA]</scope>
    <source>
        <strain evidence="1 2">CFAM-422</strain>
    </source>
</reference>
<protein>
    <submittedName>
        <fullName evidence="1">Uncharacterized protein</fullName>
    </submittedName>
</protein>
<sequence>MYRASQAASSAGSKSLLQGSSCAYRLPVWGLQTQLGSIISSGLFSVLRSASRDAAQAVPSRYWRLEAGGCMYNHCNAEQLQAPRRQCLRAQRMCGERAATATPIV</sequence>
<dbReference type="EMBL" id="QLNT01000002">
    <property type="protein sequence ID" value="KAF3076087.1"/>
    <property type="molecule type" value="Genomic_DNA"/>
</dbReference>
<evidence type="ECO:0000313" key="2">
    <source>
        <dbReference type="Proteomes" id="UP000801864"/>
    </source>
</evidence>
<proteinExistence type="predicted"/>
<gene>
    <name evidence="1" type="ORF">CFAM422_001172</name>
</gene>
<name>A0A9P4XPV4_9HYPO</name>
<keyword evidence="2" id="KW-1185">Reference proteome</keyword>
<accession>A0A9P4XPV4</accession>
<comment type="caution">
    <text evidence="1">The sequence shown here is derived from an EMBL/GenBank/DDBJ whole genome shotgun (WGS) entry which is preliminary data.</text>
</comment>
<organism evidence="1 2">
    <name type="scientific">Trichoderma lentiforme</name>
    <dbReference type="NCBI Taxonomy" id="1567552"/>
    <lineage>
        <taxon>Eukaryota</taxon>
        <taxon>Fungi</taxon>
        <taxon>Dikarya</taxon>
        <taxon>Ascomycota</taxon>
        <taxon>Pezizomycotina</taxon>
        <taxon>Sordariomycetes</taxon>
        <taxon>Hypocreomycetidae</taxon>
        <taxon>Hypocreales</taxon>
        <taxon>Hypocreaceae</taxon>
        <taxon>Trichoderma</taxon>
    </lineage>
</organism>